<protein>
    <submittedName>
        <fullName evidence="3">Shieldin complex subunit 1</fullName>
    </submittedName>
</protein>
<keyword evidence="4" id="KW-1185">Reference proteome</keyword>
<name>A0A8D0EBA1_SALMN</name>
<dbReference type="GO" id="GO:2001032">
    <property type="term" value="P:regulation of double-strand break repair via nonhomologous end joining"/>
    <property type="evidence" value="ECO:0007669"/>
    <property type="project" value="InterPro"/>
</dbReference>
<feature type="compositionally biased region" description="Low complexity" evidence="1">
    <location>
        <begin position="1"/>
        <end position="15"/>
    </location>
</feature>
<evidence type="ECO:0000256" key="1">
    <source>
        <dbReference type="SAM" id="MobiDB-lite"/>
    </source>
</evidence>
<evidence type="ECO:0000313" key="4">
    <source>
        <dbReference type="Proteomes" id="UP000694421"/>
    </source>
</evidence>
<dbReference type="Pfam" id="PF15021">
    <property type="entry name" value="SHLD1_C"/>
    <property type="match status" value="1"/>
</dbReference>
<dbReference type="AlphaFoldDB" id="A0A8D0EBA1"/>
<sequence>MEESEAPSSSQSEESSVLDMPCVMSAESFLPNPRVERCGKLLSPPDTFLSSGSTAPDTDSGNAFFTGHIAISPMLREITQELFDPSTVSSSGTSEQKDEGELTIRKSLNKFYETFCRKKPYPRSPTYEAASQCLSGKIAELEGREGTRYAQKSLQIAQMVLNRDENKIFPEHTSATNFSSNVCLKNGKQLPGLSDDILQFILKQNVTQT</sequence>
<dbReference type="GeneTree" id="ENSGT00390000014969"/>
<dbReference type="InterPro" id="IPR053898">
    <property type="entry name" value="SHLD1_C"/>
</dbReference>
<dbReference type="Ensembl" id="ENSSMRT00000034463.1">
    <property type="protein sequence ID" value="ENSSMRP00000029537.1"/>
    <property type="gene ID" value="ENSSMRG00000022701.1"/>
</dbReference>
<proteinExistence type="predicted"/>
<feature type="domain" description="Shieldin complex subunit 1 C-terminal" evidence="2">
    <location>
        <begin position="96"/>
        <end position="207"/>
    </location>
</feature>
<accession>A0A8D0EBA1</accession>
<feature type="region of interest" description="Disordered" evidence="1">
    <location>
        <begin position="1"/>
        <end position="20"/>
    </location>
</feature>
<evidence type="ECO:0000313" key="3">
    <source>
        <dbReference type="Ensembl" id="ENSSMRP00000029537.1"/>
    </source>
</evidence>
<dbReference type="PANTHER" id="PTHR36863:SF1">
    <property type="entry name" value="SHIELDIN COMPLEX SUBUNIT 1"/>
    <property type="match status" value="1"/>
</dbReference>
<dbReference type="Proteomes" id="UP000694421">
    <property type="component" value="Unplaced"/>
</dbReference>
<dbReference type="PANTHER" id="PTHR36863">
    <property type="entry name" value="SHIELDIN COMPLEX SUBUNIT 1"/>
    <property type="match status" value="1"/>
</dbReference>
<dbReference type="InterPro" id="IPR027821">
    <property type="entry name" value="SHLD1"/>
</dbReference>
<dbReference type="Ensembl" id="ENSSMRT00000034464.1">
    <property type="protein sequence ID" value="ENSSMRP00000029538.1"/>
    <property type="gene ID" value="ENSSMRG00000022701.1"/>
</dbReference>
<evidence type="ECO:0000259" key="2">
    <source>
        <dbReference type="Pfam" id="PF15021"/>
    </source>
</evidence>
<organism evidence="3 4">
    <name type="scientific">Salvator merianae</name>
    <name type="common">Argentine black and white tegu</name>
    <name type="synonym">Tupinambis merianae</name>
    <dbReference type="NCBI Taxonomy" id="96440"/>
    <lineage>
        <taxon>Eukaryota</taxon>
        <taxon>Metazoa</taxon>
        <taxon>Chordata</taxon>
        <taxon>Craniata</taxon>
        <taxon>Vertebrata</taxon>
        <taxon>Euteleostomi</taxon>
        <taxon>Lepidosauria</taxon>
        <taxon>Squamata</taxon>
        <taxon>Bifurcata</taxon>
        <taxon>Unidentata</taxon>
        <taxon>Episquamata</taxon>
        <taxon>Laterata</taxon>
        <taxon>Teiioidea</taxon>
        <taxon>Teiidae</taxon>
        <taxon>Salvator</taxon>
    </lineage>
</organism>
<reference evidence="3" key="1">
    <citation type="submission" date="2025-05" db="UniProtKB">
        <authorList>
            <consortium name="Ensembl"/>
        </authorList>
    </citation>
    <scope>IDENTIFICATION</scope>
</reference>